<gene>
    <name evidence="2" type="ORF">ACFSUB_02905</name>
</gene>
<sequence>MSYVQRFVLVGFFSLFLLLLFFFIGASSMYAQEEKDYIWPLEGGTVTDTFGSRQGNHDGIDIAAETGTNVKAAADGEIIRSDYSSTYGHVVMMQHKSDAETVYAHLSKRTVKDGEKVKQGETVGQVGNTGRSRGPHLHFELHFGEWNPEKTYAADPLPVLQQDNHAYAATASNDRTAEIAGMMKNADDKNETESFTHTIEKGDTLWDLARTYGTTVETLQNINDIEGSLIYPDQEILIA</sequence>
<dbReference type="EMBL" id="JBHUML010000002">
    <property type="protein sequence ID" value="MFD2704400.1"/>
    <property type="molecule type" value="Genomic_DNA"/>
</dbReference>
<dbReference type="PANTHER" id="PTHR21666:SF290">
    <property type="entry name" value="PEPTIDASE M23 DOMAIN PROTEIN"/>
    <property type="match status" value="1"/>
</dbReference>
<dbReference type="SMART" id="SM00257">
    <property type="entry name" value="LysM"/>
    <property type="match status" value="1"/>
</dbReference>
<dbReference type="InterPro" id="IPR011055">
    <property type="entry name" value="Dup_hybrid_motif"/>
</dbReference>
<dbReference type="SUPFAM" id="SSF51261">
    <property type="entry name" value="Duplicated hybrid motif"/>
    <property type="match status" value="1"/>
</dbReference>
<feature type="domain" description="LysM" evidence="1">
    <location>
        <begin position="195"/>
        <end position="238"/>
    </location>
</feature>
<dbReference type="CDD" id="cd00118">
    <property type="entry name" value="LysM"/>
    <property type="match status" value="1"/>
</dbReference>
<dbReference type="Pfam" id="PF01551">
    <property type="entry name" value="Peptidase_M23"/>
    <property type="match status" value="1"/>
</dbReference>
<dbReference type="SUPFAM" id="SSF54106">
    <property type="entry name" value="LysM domain"/>
    <property type="match status" value="1"/>
</dbReference>
<dbReference type="InterPro" id="IPR016047">
    <property type="entry name" value="M23ase_b-sheet_dom"/>
</dbReference>
<dbReference type="InterPro" id="IPR036779">
    <property type="entry name" value="LysM_dom_sf"/>
</dbReference>
<protein>
    <submittedName>
        <fullName evidence="2">Peptidoglycan DD-metalloendopeptidase family protein</fullName>
    </submittedName>
</protein>
<dbReference type="Proteomes" id="UP001597520">
    <property type="component" value="Unassembled WGS sequence"/>
</dbReference>
<reference evidence="3" key="1">
    <citation type="journal article" date="2019" name="Int. J. Syst. Evol. Microbiol.">
        <title>The Global Catalogue of Microorganisms (GCM) 10K type strain sequencing project: providing services to taxonomists for standard genome sequencing and annotation.</title>
        <authorList>
            <consortium name="The Broad Institute Genomics Platform"/>
            <consortium name="The Broad Institute Genome Sequencing Center for Infectious Disease"/>
            <person name="Wu L."/>
            <person name="Ma J."/>
        </authorList>
    </citation>
    <scope>NUCLEOTIDE SEQUENCE [LARGE SCALE GENOMIC DNA]</scope>
    <source>
        <strain evidence="3">KCTC 33792</strain>
    </source>
</reference>
<dbReference type="CDD" id="cd12797">
    <property type="entry name" value="M23_peptidase"/>
    <property type="match status" value="1"/>
</dbReference>
<evidence type="ECO:0000313" key="3">
    <source>
        <dbReference type="Proteomes" id="UP001597520"/>
    </source>
</evidence>
<dbReference type="InterPro" id="IPR050570">
    <property type="entry name" value="Cell_wall_metabolism_enzyme"/>
</dbReference>
<dbReference type="Gene3D" id="2.70.70.10">
    <property type="entry name" value="Glucose Permease (Domain IIA)"/>
    <property type="match status" value="1"/>
</dbReference>
<organism evidence="2 3">
    <name type="scientific">Salibacterium lacus</name>
    <dbReference type="NCBI Taxonomy" id="1898109"/>
    <lineage>
        <taxon>Bacteria</taxon>
        <taxon>Bacillati</taxon>
        <taxon>Bacillota</taxon>
        <taxon>Bacilli</taxon>
        <taxon>Bacillales</taxon>
        <taxon>Bacillaceae</taxon>
    </lineage>
</organism>
<dbReference type="InterPro" id="IPR018392">
    <property type="entry name" value="LysM"/>
</dbReference>
<dbReference type="PROSITE" id="PS51782">
    <property type="entry name" value="LYSM"/>
    <property type="match status" value="1"/>
</dbReference>
<comment type="caution">
    <text evidence="2">The sequence shown here is derived from an EMBL/GenBank/DDBJ whole genome shotgun (WGS) entry which is preliminary data.</text>
</comment>
<evidence type="ECO:0000259" key="1">
    <source>
        <dbReference type="PROSITE" id="PS51782"/>
    </source>
</evidence>
<dbReference type="RefSeq" id="WP_380711676.1">
    <property type="nucleotide sequence ID" value="NZ_JBHUML010000002.1"/>
</dbReference>
<keyword evidence="3" id="KW-1185">Reference proteome</keyword>
<proteinExistence type="predicted"/>
<name>A0ABW5SY37_9BACI</name>
<evidence type="ECO:0000313" key="2">
    <source>
        <dbReference type="EMBL" id="MFD2704400.1"/>
    </source>
</evidence>
<dbReference type="Pfam" id="PF01476">
    <property type="entry name" value="LysM"/>
    <property type="match status" value="1"/>
</dbReference>
<dbReference type="Gene3D" id="3.10.350.10">
    <property type="entry name" value="LysM domain"/>
    <property type="match status" value="1"/>
</dbReference>
<dbReference type="PANTHER" id="PTHR21666">
    <property type="entry name" value="PEPTIDASE-RELATED"/>
    <property type="match status" value="1"/>
</dbReference>
<accession>A0ABW5SY37</accession>